<feature type="transmembrane region" description="Helical" evidence="8">
    <location>
        <begin position="962"/>
        <end position="981"/>
    </location>
</feature>
<evidence type="ECO:0000256" key="4">
    <source>
        <dbReference type="ARBA" id="ARBA00022519"/>
    </source>
</evidence>
<accession>A0A1H3FI70</accession>
<feature type="transmembrane region" description="Helical" evidence="8">
    <location>
        <begin position="916"/>
        <end position="941"/>
    </location>
</feature>
<feature type="transmembrane region" description="Helical" evidence="8">
    <location>
        <begin position="432"/>
        <end position="452"/>
    </location>
</feature>
<keyword evidence="3" id="KW-1003">Cell membrane</keyword>
<dbReference type="Proteomes" id="UP000198672">
    <property type="component" value="Unassembled WGS sequence"/>
</dbReference>
<dbReference type="OrthoDB" id="9758297at2"/>
<evidence type="ECO:0000256" key="1">
    <source>
        <dbReference type="ARBA" id="ARBA00004429"/>
    </source>
</evidence>
<dbReference type="STRING" id="61595.SAMN05421644_1192"/>
<evidence type="ECO:0000256" key="2">
    <source>
        <dbReference type="ARBA" id="ARBA00022448"/>
    </source>
</evidence>
<keyword evidence="10" id="KW-1185">Reference proteome</keyword>
<dbReference type="InterPro" id="IPR001036">
    <property type="entry name" value="Acrflvin-R"/>
</dbReference>
<feature type="transmembrane region" description="Helical" evidence="8">
    <location>
        <begin position="464"/>
        <end position="482"/>
    </location>
</feature>
<evidence type="ECO:0000256" key="8">
    <source>
        <dbReference type="SAM" id="Phobius"/>
    </source>
</evidence>
<keyword evidence="4" id="KW-0997">Cell inner membrane</keyword>
<dbReference type="PANTHER" id="PTHR32063">
    <property type="match status" value="1"/>
</dbReference>
<feature type="transmembrane region" description="Helical" evidence="8">
    <location>
        <begin position="861"/>
        <end position="879"/>
    </location>
</feature>
<keyword evidence="2" id="KW-0813">Transport</keyword>
<keyword evidence="6 8" id="KW-1133">Transmembrane helix</keyword>
<dbReference type="PRINTS" id="PR00702">
    <property type="entry name" value="ACRIFLAVINRP"/>
</dbReference>
<evidence type="ECO:0000256" key="3">
    <source>
        <dbReference type="ARBA" id="ARBA00022475"/>
    </source>
</evidence>
<dbReference type="Gene3D" id="3.30.70.1430">
    <property type="entry name" value="Multidrug efflux transporter AcrB pore domain"/>
    <property type="match status" value="2"/>
</dbReference>
<dbReference type="GO" id="GO:0042910">
    <property type="term" value="F:xenobiotic transmembrane transporter activity"/>
    <property type="evidence" value="ECO:0007669"/>
    <property type="project" value="TreeGrafter"/>
</dbReference>
<sequence>MILSDLSITRPVLASVLSLLLVAFGLVAFDRLPLRQFPDIDPPVVSISTTYRGAAAAVVESRITQIIEERIAGVAGMRSVESSSEDGRSRISIEFSIDRDVDSAANDVRDRVAGIIDQLPSEADPPEIQKVDSNDDVIVWFNLSSEHLSVPQLSDYARRYLVDRFSVLEGVARVQVGGEQVYAMRIWLDRHALAARDLTVADVEEALRAENIELPAGAVESLDRQFSVRVERAFNTAEDFAQLVLKRGDDDYLVRLGDVARVERGTEESRTLFRGNGQPMVGLGIIKQSTANTVTVAQAAKAEMERINQSLPEGMHLSQSFDSSVFVEEAIDAVYSTLVLAIGLVVLVIFLFLGSWRATLVPAVTVPVSVVATFTVLLWLGFSINILTLLALVLAIGLVVDDAIVVLENIHRRMEEYGETRLVAAYRGARQVGFAVVATTLVLVAVFVPIAFLQGDLGRLFAEFALTMAAAVVFSSIVALSLSPMLASKILPPAHAVTTKPQARFGLATQIDRAFLLIRRGYRRLLDGLLRQSWIVLVTLIATLGAAGWLFTQIPQEYTPKEDRGAFFILVNGPEGASHAYMQRYLAEIERRLLPYAESGEAIRLLVRSPRAFSNTASFNTGMVVVVLDRHANRRSAWVIMDEVRATLADLPGVRAFPVMRQGFGTRTSKPVQFVLGGGSYEELAAWRDTLLAAIDQDNPGLTGIDWDYKETKPQLRVAIDYDRAADLGVTVGALGRTLETLLGSRRVTTYLDQGEEYDVILEGKRDSQRTPTSLDHVFIRSARTEALIPLASLAQVSEIAESPSLNRFNRVRAITLEASLAEGLALGDALAYLETKVRTHLPEHAQIDYKGQSRDFKNSAAGVLFVFVLGLIVVYLVLAAQFESWIHPFVIMLTVPLAMAGALFGLWLTGHSLNLFSQIGLVMLVGLAAKNGILIVEFANQLRDQGLALRAALLEASETRLRPILMTGITTAAGAVPLLLSRGAGSETRAVIGVVILFGVLAATVFTLFVVPVAYDRLARCTGSPGAVKRQLEQESQAQI</sequence>
<feature type="transmembrane region" description="Helical" evidence="8">
    <location>
        <begin position="993"/>
        <end position="1016"/>
    </location>
</feature>
<dbReference type="Gene3D" id="3.30.70.1440">
    <property type="entry name" value="Multidrug efflux transporter AcrB pore domain"/>
    <property type="match status" value="1"/>
</dbReference>
<comment type="subcellular location">
    <subcellularLocation>
        <location evidence="1">Cell inner membrane</location>
        <topology evidence="1">Multi-pass membrane protein</topology>
    </subcellularLocation>
</comment>
<dbReference type="GO" id="GO:0005886">
    <property type="term" value="C:plasma membrane"/>
    <property type="evidence" value="ECO:0007669"/>
    <property type="project" value="UniProtKB-SubCell"/>
</dbReference>
<proteinExistence type="predicted"/>
<feature type="transmembrane region" description="Helical" evidence="8">
    <location>
        <begin position="891"/>
        <end position="910"/>
    </location>
</feature>
<dbReference type="SUPFAM" id="SSF82714">
    <property type="entry name" value="Multidrug efflux transporter AcrB TolC docking domain, DN and DC subdomains"/>
    <property type="match status" value="2"/>
</dbReference>
<evidence type="ECO:0000256" key="7">
    <source>
        <dbReference type="ARBA" id="ARBA00023136"/>
    </source>
</evidence>
<name>A0A1H3FI70_ALLWA</name>
<dbReference type="Pfam" id="PF00873">
    <property type="entry name" value="ACR_tran"/>
    <property type="match status" value="1"/>
</dbReference>
<feature type="transmembrane region" description="Helical" evidence="8">
    <location>
        <begin position="333"/>
        <end position="353"/>
    </location>
</feature>
<dbReference type="InterPro" id="IPR027463">
    <property type="entry name" value="AcrB_DN_DC_subdom"/>
</dbReference>
<organism evidence="9 10">
    <name type="scientific">Allochromatium warmingii</name>
    <name type="common">Chromatium warmingii</name>
    <dbReference type="NCBI Taxonomy" id="61595"/>
    <lineage>
        <taxon>Bacteria</taxon>
        <taxon>Pseudomonadati</taxon>
        <taxon>Pseudomonadota</taxon>
        <taxon>Gammaproteobacteria</taxon>
        <taxon>Chromatiales</taxon>
        <taxon>Chromatiaceae</taxon>
        <taxon>Allochromatium</taxon>
    </lineage>
</organism>
<dbReference type="SUPFAM" id="SSF82866">
    <property type="entry name" value="Multidrug efflux transporter AcrB transmembrane domain"/>
    <property type="match status" value="2"/>
</dbReference>
<dbReference type="SUPFAM" id="SSF82693">
    <property type="entry name" value="Multidrug efflux transporter AcrB pore domain, PN1, PN2, PC1 and PC2 subdomains"/>
    <property type="match status" value="3"/>
</dbReference>
<feature type="transmembrane region" description="Helical" evidence="8">
    <location>
        <begin position="386"/>
        <end position="411"/>
    </location>
</feature>
<dbReference type="PANTHER" id="PTHR32063:SF14">
    <property type="entry name" value="BLL4319 PROTEIN"/>
    <property type="match status" value="1"/>
</dbReference>
<dbReference type="RefSeq" id="WP_091333504.1">
    <property type="nucleotide sequence ID" value="NZ_FNOW01000019.1"/>
</dbReference>
<keyword evidence="5 8" id="KW-0812">Transmembrane</keyword>
<reference evidence="10" key="1">
    <citation type="submission" date="2016-10" db="EMBL/GenBank/DDBJ databases">
        <authorList>
            <person name="Varghese N."/>
            <person name="Submissions S."/>
        </authorList>
    </citation>
    <scope>NUCLEOTIDE SEQUENCE [LARGE SCALE GENOMIC DNA]</scope>
    <source>
        <strain evidence="10">DSM 173</strain>
    </source>
</reference>
<protein>
    <submittedName>
        <fullName evidence="9">Multidrug efflux pump</fullName>
    </submittedName>
</protein>
<feature type="transmembrane region" description="Helical" evidence="8">
    <location>
        <begin position="529"/>
        <end position="551"/>
    </location>
</feature>
<gene>
    <name evidence="9" type="ORF">SAMN05421644_1192</name>
</gene>
<keyword evidence="7 8" id="KW-0472">Membrane</keyword>
<evidence type="ECO:0000313" key="9">
    <source>
        <dbReference type="EMBL" id="SDX90676.1"/>
    </source>
</evidence>
<dbReference type="EMBL" id="FNOW01000019">
    <property type="protein sequence ID" value="SDX90676.1"/>
    <property type="molecule type" value="Genomic_DNA"/>
</dbReference>
<dbReference type="Gene3D" id="3.30.70.1320">
    <property type="entry name" value="Multidrug efflux transporter AcrB pore domain like"/>
    <property type="match status" value="1"/>
</dbReference>
<evidence type="ECO:0000256" key="5">
    <source>
        <dbReference type="ARBA" id="ARBA00022692"/>
    </source>
</evidence>
<dbReference type="Gene3D" id="3.30.2090.10">
    <property type="entry name" value="Multidrug efflux transporter AcrB TolC docking domain, DN and DC subdomains"/>
    <property type="match status" value="2"/>
</dbReference>
<evidence type="ECO:0000313" key="10">
    <source>
        <dbReference type="Proteomes" id="UP000198672"/>
    </source>
</evidence>
<evidence type="ECO:0000256" key="6">
    <source>
        <dbReference type="ARBA" id="ARBA00022989"/>
    </source>
</evidence>
<feature type="transmembrane region" description="Helical" evidence="8">
    <location>
        <begin position="360"/>
        <end position="380"/>
    </location>
</feature>
<dbReference type="FunFam" id="1.20.1640.10:FF:000001">
    <property type="entry name" value="Efflux pump membrane transporter"/>
    <property type="match status" value="1"/>
</dbReference>
<dbReference type="AlphaFoldDB" id="A0A1H3FI70"/>
<dbReference type="Gene3D" id="1.20.1640.10">
    <property type="entry name" value="Multidrug efflux transporter AcrB transmembrane domain"/>
    <property type="match status" value="2"/>
</dbReference>